<feature type="region of interest" description="Disordered" evidence="1">
    <location>
        <begin position="101"/>
        <end position="125"/>
    </location>
</feature>
<sequence length="125" mass="13275">MRDVLRSKSIRESTIVVGVVEFGDHLEVIQVATREGNVVGKLVDGEGDEEGGGFLLEEAVFRGDTEGVSGACRPVGEGREESLLNKSEGLMEQGVNICRIKTGSGSPGVEASADRREEVREGEGN</sequence>
<protein>
    <submittedName>
        <fullName evidence="2">Uncharacterized protein</fullName>
    </submittedName>
</protein>
<dbReference type="EMBL" id="LGRX02002248">
    <property type="protein sequence ID" value="KAK3284567.1"/>
    <property type="molecule type" value="Genomic_DNA"/>
</dbReference>
<proteinExistence type="predicted"/>
<reference evidence="2 3" key="1">
    <citation type="journal article" date="2015" name="Genome Biol. Evol.">
        <title>Comparative Genomics of a Bacterivorous Green Alga Reveals Evolutionary Causalities and Consequences of Phago-Mixotrophic Mode of Nutrition.</title>
        <authorList>
            <person name="Burns J.A."/>
            <person name="Paasch A."/>
            <person name="Narechania A."/>
            <person name="Kim E."/>
        </authorList>
    </citation>
    <scope>NUCLEOTIDE SEQUENCE [LARGE SCALE GENOMIC DNA]</scope>
    <source>
        <strain evidence="2 3">PLY_AMNH</strain>
    </source>
</reference>
<evidence type="ECO:0000313" key="3">
    <source>
        <dbReference type="Proteomes" id="UP001190700"/>
    </source>
</evidence>
<keyword evidence="3" id="KW-1185">Reference proteome</keyword>
<organism evidence="2 3">
    <name type="scientific">Cymbomonas tetramitiformis</name>
    <dbReference type="NCBI Taxonomy" id="36881"/>
    <lineage>
        <taxon>Eukaryota</taxon>
        <taxon>Viridiplantae</taxon>
        <taxon>Chlorophyta</taxon>
        <taxon>Pyramimonadophyceae</taxon>
        <taxon>Pyramimonadales</taxon>
        <taxon>Pyramimonadaceae</taxon>
        <taxon>Cymbomonas</taxon>
    </lineage>
</organism>
<name>A0AAE0LGQ7_9CHLO</name>
<accession>A0AAE0LGQ7</accession>
<gene>
    <name evidence="2" type="ORF">CYMTET_7790</name>
</gene>
<evidence type="ECO:0000256" key="1">
    <source>
        <dbReference type="SAM" id="MobiDB-lite"/>
    </source>
</evidence>
<evidence type="ECO:0000313" key="2">
    <source>
        <dbReference type="EMBL" id="KAK3284567.1"/>
    </source>
</evidence>
<dbReference type="AlphaFoldDB" id="A0AAE0LGQ7"/>
<feature type="compositionally biased region" description="Basic and acidic residues" evidence="1">
    <location>
        <begin position="112"/>
        <end position="125"/>
    </location>
</feature>
<comment type="caution">
    <text evidence="2">The sequence shown here is derived from an EMBL/GenBank/DDBJ whole genome shotgun (WGS) entry which is preliminary data.</text>
</comment>
<dbReference type="Proteomes" id="UP001190700">
    <property type="component" value="Unassembled WGS sequence"/>
</dbReference>